<dbReference type="Proteomes" id="UP001500618">
    <property type="component" value="Unassembled WGS sequence"/>
</dbReference>
<evidence type="ECO:0000313" key="4">
    <source>
        <dbReference type="Proteomes" id="UP001500618"/>
    </source>
</evidence>
<gene>
    <name evidence="3" type="ORF">GCM10009765_07970</name>
</gene>
<feature type="region of interest" description="Disordered" evidence="1">
    <location>
        <begin position="97"/>
        <end position="193"/>
    </location>
</feature>
<evidence type="ECO:0000256" key="2">
    <source>
        <dbReference type="SAM" id="Phobius"/>
    </source>
</evidence>
<comment type="caution">
    <text evidence="3">The sequence shown here is derived from an EMBL/GenBank/DDBJ whole genome shotgun (WGS) entry which is preliminary data.</text>
</comment>
<dbReference type="EMBL" id="BAAANY010000002">
    <property type="protein sequence ID" value="GAA1660916.1"/>
    <property type="molecule type" value="Genomic_DNA"/>
</dbReference>
<protein>
    <submittedName>
        <fullName evidence="3">Uncharacterized protein</fullName>
    </submittedName>
</protein>
<proteinExistence type="predicted"/>
<feature type="compositionally biased region" description="Low complexity" evidence="1">
    <location>
        <begin position="125"/>
        <end position="156"/>
    </location>
</feature>
<keyword evidence="2" id="KW-1133">Transmembrane helix</keyword>
<feature type="compositionally biased region" description="Low complexity" evidence="1">
    <location>
        <begin position="103"/>
        <end position="117"/>
    </location>
</feature>
<name>A0ABN2FWB0_9ACTN</name>
<reference evidence="3 4" key="1">
    <citation type="journal article" date="2019" name="Int. J. Syst. Evol. Microbiol.">
        <title>The Global Catalogue of Microorganisms (GCM) 10K type strain sequencing project: providing services to taxonomists for standard genome sequencing and annotation.</title>
        <authorList>
            <consortium name="The Broad Institute Genomics Platform"/>
            <consortium name="The Broad Institute Genome Sequencing Center for Infectious Disease"/>
            <person name="Wu L."/>
            <person name="Ma J."/>
        </authorList>
    </citation>
    <scope>NUCLEOTIDE SEQUENCE [LARGE SCALE GENOMIC DNA]</scope>
    <source>
        <strain evidence="3 4">JCM 14718</strain>
    </source>
</reference>
<sequence>MAKFDPTGKNSDRVGLDANRNVCKINTIPADGCTPNASGYWVFAYSKTGNGAWASSGQSQSSPVDNGAVVGWKYVAGPPPSTPPAAAPLPGVAPDINKTCPVATASPTPTPSHSATPRPTPSPTPAANSNTNTAPGTGSYPSYPPTTYGPGSTTSGLPTQPAVPGAGDGGIGSTGGFGDQGAQTPGVNPKPAAATFDTRGWTRWGLILVAAGMALVMVTGGLFTSNLILSRRASAKKGRHRVSTRRLAV</sequence>
<evidence type="ECO:0000256" key="1">
    <source>
        <dbReference type="SAM" id="MobiDB-lite"/>
    </source>
</evidence>
<keyword evidence="2" id="KW-0812">Transmembrane</keyword>
<organism evidence="3 4">
    <name type="scientific">Fodinicola feengrottensis</name>
    <dbReference type="NCBI Taxonomy" id="435914"/>
    <lineage>
        <taxon>Bacteria</taxon>
        <taxon>Bacillati</taxon>
        <taxon>Actinomycetota</taxon>
        <taxon>Actinomycetes</taxon>
        <taxon>Mycobacteriales</taxon>
        <taxon>Fodinicola</taxon>
    </lineage>
</organism>
<feature type="compositionally biased region" description="Gly residues" evidence="1">
    <location>
        <begin position="166"/>
        <end position="179"/>
    </location>
</feature>
<keyword evidence="2" id="KW-0472">Membrane</keyword>
<keyword evidence="4" id="KW-1185">Reference proteome</keyword>
<feature type="transmembrane region" description="Helical" evidence="2">
    <location>
        <begin position="204"/>
        <end position="229"/>
    </location>
</feature>
<accession>A0ABN2FWB0</accession>
<evidence type="ECO:0000313" key="3">
    <source>
        <dbReference type="EMBL" id="GAA1660916.1"/>
    </source>
</evidence>